<keyword evidence="4" id="KW-1185">Reference proteome</keyword>
<keyword evidence="2" id="KW-1133">Transmembrane helix</keyword>
<feature type="transmembrane region" description="Helical" evidence="2">
    <location>
        <begin position="6"/>
        <end position="26"/>
    </location>
</feature>
<proteinExistence type="predicted"/>
<feature type="compositionally biased region" description="Basic and acidic residues" evidence="1">
    <location>
        <begin position="50"/>
        <end position="61"/>
    </location>
</feature>
<evidence type="ECO:0000256" key="2">
    <source>
        <dbReference type="SAM" id="Phobius"/>
    </source>
</evidence>
<keyword evidence="2" id="KW-0472">Membrane</keyword>
<dbReference type="Proteomes" id="UP000241690">
    <property type="component" value="Unassembled WGS sequence"/>
</dbReference>
<feature type="region of interest" description="Disordered" evidence="1">
    <location>
        <begin position="48"/>
        <end position="80"/>
    </location>
</feature>
<sequence>MAVGDILICAGLVVFFFFFFASFLLIQVPGRIQNMHQLVGGMPVKLAARASRDRKQRKGEETENGMRGNWIGQRPGSSYE</sequence>
<name>A0A2T4AT67_TRIHA</name>
<dbReference type="GeneID" id="36621630"/>
<organism evidence="3 4">
    <name type="scientific">Trichoderma harzianum CBS 226.95</name>
    <dbReference type="NCBI Taxonomy" id="983964"/>
    <lineage>
        <taxon>Eukaryota</taxon>
        <taxon>Fungi</taxon>
        <taxon>Dikarya</taxon>
        <taxon>Ascomycota</taxon>
        <taxon>Pezizomycotina</taxon>
        <taxon>Sordariomycetes</taxon>
        <taxon>Hypocreomycetidae</taxon>
        <taxon>Hypocreales</taxon>
        <taxon>Hypocreaceae</taxon>
        <taxon>Trichoderma</taxon>
    </lineage>
</organism>
<dbReference type="AlphaFoldDB" id="A0A2T4AT67"/>
<accession>A0A2T4AT67</accession>
<evidence type="ECO:0000313" key="3">
    <source>
        <dbReference type="EMBL" id="PTB60250.1"/>
    </source>
</evidence>
<keyword evidence="2" id="KW-0812">Transmembrane</keyword>
<evidence type="ECO:0000256" key="1">
    <source>
        <dbReference type="SAM" id="MobiDB-lite"/>
    </source>
</evidence>
<gene>
    <name evidence="3" type="ORF">M431DRAFT_175593</name>
</gene>
<reference evidence="3 4" key="1">
    <citation type="submission" date="2016-07" db="EMBL/GenBank/DDBJ databases">
        <title>Multiple horizontal gene transfer events from other fungi enriched the ability of initially mycotrophic Trichoderma (Ascomycota) to feed on dead plant biomass.</title>
        <authorList>
            <consortium name="DOE Joint Genome Institute"/>
            <person name="Aerts A."/>
            <person name="Atanasova L."/>
            <person name="Chenthamara K."/>
            <person name="Zhang J."/>
            <person name="Grujic M."/>
            <person name="Henrissat B."/>
            <person name="Kuo A."/>
            <person name="Salamov A."/>
            <person name="Lipzen A."/>
            <person name="Labutti K."/>
            <person name="Barry K."/>
            <person name="Miao Y."/>
            <person name="Rahimi M.J."/>
            <person name="Shen Q."/>
            <person name="Grigoriev I.V."/>
            <person name="Kubicek C.P."/>
            <person name="Druzhinina I.S."/>
        </authorList>
    </citation>
    <scope>NUCLEOTIDE SEQUENCE [LARGE SCALE GENOMIC DNA]</scope>
    <source>
        <strain evidence="3 4">CBS 226.95</strain>
    </source>
</reference>
<protein>
    <submittedName>
        <fullName evidence="3">Uncharacterized protein</fullName>
    </submittedName>
</protein>
<dbReference type="EMBL" id="KZ679675">
    <property type="protein sequence ID" value="PTB60250.1"/>
    <property type="molecule type" value="Genomic_DNA"/>
</dbReference>
<evidence type="ECO:0000313" key="4">
    <source>
        <dbReference type="Proteomes" id="UP000241690"/>
    </source>
</evidence>
<dbReference type="RefSeq" id="XP_024779927.1">
    <property type="nucleotide sequence ID" value="XM_024913070.1"/>
</dbReference>